<gene>
    <name evidence="2" type="ORF">NDN08_000522</name>
</gene>
<dbReference type="Gene3D" id="3.40.30.10">
    <property type="entry name" value="Glutaredoxin"/>
    <property type="match status" value="1"/>
</dbReference>
<sequence length="163" mass="18262">MVQRALVLGKEAPYFAGPCSTGKVLRSTDYFGKVPLVLFFMPSFDAQAIRTAKLFNAEFSDFRKRRTIVLGVSPAKPEILKRFREAYHIAFEIIHDDGGVMFETFKCHGLLGRPVGHTFIISADGVLEAINKSGNYKKHVSDAKKHLPESNSYKLKTSDGFFD</sequence>
<evidence type="ECO:0000313" key="2">
    <source>
        <dbReference type="EMBL" id="KAJ8903992.1"/>
    </source>
</evidence>
<dbReference type="Pfam" id="PF00578">
    <property type="entry name" value="AhpC-TSA"/>
    <property type="match status" value="1"/>
</dbReference>
<accession>A0AAV8URT4</accession>
<dbReference type="GO" id="GO:0016209">
    <property type="term" value="F:antioxidant activity"/>
    <property type="evidence" value="ECO:0007669"/>
    <property type="project" value="InterPro"/>
</dbReference>
<protein>
    <recommendedName>
        <fullName evidence="1">Alkyl hydroperoxide reductase subunit C/ Thiol specific antioxidant domain-containing protein</fullName>
    </recommendedName>
</protein>
<organism evidence="2 3">
    <name type="scientific">Rhodosorus marinus</name>
    <dbReference type="NCBI Taxonomy" id="101924"/>
    <lineage>
        <taxon>Eukaryota</taxon>
        <taxon>Rhodophyta</taxon>
        <taxon>Stylonematophyceae</taxon>
        <taxon>Stylonematales</taxon>
        <taxon>Stylonemataceae</taxon>
        <taxon>Rhodosorus</taxon>
    </lineage>
</organism>
<evidence type="ECO:0000313" key="3">
    <source>
        <dbReference type="Proteomes" id="UP001157974"/>
    </source>
</evidence>
<reference evidence="2 3" key="1">
    <citation type="journal article" date="2023" name="Nat. Commun.">
        <title>Origin of minicircular mitochondrial genomes in red algae.</title>
        <authorList>
            <person name="Lee Y."/>
            <person name="Cho C.H."/>
            <person name="Lee Y.M."/>
            <person name="Park S.I."/>
            <person name="Yang J.H."/>
            <person name="West J.A."/>
            <person name="Bhattacharya D."/>
            <person name="Yoon H.S."/>
        </authorList>
    </citation>
    <scope>NUCLEOTIDE SEQUENCE [LARGE SCALE GENOMIC DNA]</scope>
    <source>
        <strain evidence="2 3">CCMP1338</strain>
        <tissue evidence="2">Whole cell</tissue>
    </source>
</reference>
<proteinExistence type="predicted"/>
<dbReference type="GO" id="GO:0016491">
    <property type="term" value="F:oxidoreductase activity"/>
    <property type="evidence" value="ECO:0007669"/>
    <property type="project" value="InterPro"/>
</dbReference>
<keyword evidence="3" id="KW-1185">Reference proteome</keyword>
<feature type="domain" description="Alkyl hydroperoxide reductase subunit C/ Thiol specific antioxidant" evidence="1">
    <location>
        <begin position="9"/>
        <end position="129"/>
    </location>
</feature>
<dbReference type="InterPro" id="IPR000866">
    <property type="entry name" value="AhpC/TSA"/>
</dbReference>
<evidence type="ECO:0000259" key="1">
    <source>
        <dbReference type="Pfam" id="PF00578"/>
    </source>
</evidence>
<comment type="caution">
    <text evidence="2">The sequence shown here is derived from an EMBL/GenBank/DDBJ whole genome shotgun (WGS) entry which is preliminary data.</text>
</comment>
<dbReference type="SUPFAM" id="SSF52833">
    <property type="entry name" value="Thioredoxin-like"/>
    <property type="match status" value="1"/>
</dbReference>
<dbReference type="InterPro" id="IPR036249">
    <property type="entry name" value="Thioredoxin-like_sf"/>
</dbReference>
<name>A0AAV8URT4_9RHOD</name>
<dbReference type="EMBL" id="JAMWBK010000006">
    <property type="protein sequence ID" value="KAJ8903992.1"/>
    <property type="molecule type" value="Genomic_DNA"/>
</dbReference>
<dbReference type="Proteomes" id="UP001157974">
    <property type="component" value="Unassembled WGS sequence"/>
</dbReference>
<dbReference type="AlphaFoldDB" id="A0AAV8URT4"/>